<comment type="caution">
    <text evidence="1">The sequence shown here is derived from an EMBL/GenBank/DDBJ whole genome shotgun (WGS) entry which is preliminary data.</text>
</comment>
<dbReference type="EMBL" id="SNRY01002355">
    <property type="protein sequence ID" value="KAA6325466.1"/>
    <property type="molecule type" value="Genomic_DNA"/>
</dbReference>
<accession>A0A5J4QUH8</accession>
<protein>
    <submittedName>
        <fullName evidence="1">Uncharacterized protein</fullName>
    </submittedName>
</protein>
<name>A0A5J4QUH8_9ZZZZ</name>
<sequence length="136" mass="15530">MYTVSYEGKRTYEKYDENHFLLYLNEQETEITKAENEIFQEQGNETPETVPGYAYTGTMPDGGTLVEAKEADYGNLVAGLIRTKYPANDVEALQGNMLIAVSDPENEKAESYKQDWNGFQTFRNECKQHIKKLLGL</sequence>
<gene>
    <name evidence="1" type="ORF">EZS27_025328</name>
</gene>
<dbReference type="AlphaFoldDB" id="A0A5J4QUH8"/>
<reference evidence="1" key="1">
    <citation type="submission" date="2019-03" db="EMBL/GenBank/DDBJ databases">
        <title>Single cell metagenomics reveals metabolic interactions within the superorganism composed of flagellate Streblomastix strix and complex community of Bacteroidetes bacteria on its surface.</title>
        <authorList>
            <person name="Treitli S.C."/>
            <person name="Kolisko M."/>
            <person name="Husnik F."/>
            <person name="Keeling P."/>
            <person name="Hampl V."/>
        </authorList>
    </citation>
    <scope>NUCLEOTIDE SEQUENCE</scope>
    <source>
        <strain evidence="1">STM</strain>
    </source>
</reference>
<evidence type="ECO:0000313" key="1">
    <source>
        <dbReference type="EMBL" id="KAA6325466.1"/>
    </source>
</evidence>
<organism evidence="1">
    <name type="scientific">termite gut metagenome</name>
    <dbReference type="NCBI Taxonomy" id="433724"/>
    <lineage>
        <taxon>unclassified sequences</taxon>
        <taxon>metagenomes</taxon>
        <taxon>organismal metagenomes</taxon>
    </lineage>
</organism>
<proteinExistence type="predicted"/>